<reference evidence="1" key="1">
    <citation type="submission" date="2022-11" db="EMBL/GenBank/DDBJ databases">
        <title>beta-Carotene-producing bacterium, Jeongeuplla avenae sp. nov., alleviates the salt stress of Arabidopsis seedlings.</title>
        <authorList>
            <person name="Jiang L."/>
            <person name="Lee J."/>
        </authorList>
    </citation>
    <scope>NUCLEOTIDE SEQUENCE</scope>
    <source>
        <strain evidence="1">DY_R2A_6</strain>
    </source>
</reference>
<dbReference type="EC" id="2.8.1.8" evidence="1"/>
<evidence type="ECO:0000313" key="1">
    <source>
        <dbReference type="EMBL" id="WAJ30904.1"/>
    </source>
</evidence>
<keyword evidence="1" id="KW-0808">Transferase</keyword>
<name>A0ACD4NWG5_9HYPH</name>
<gene>
    <name evidence="1" type="primary">lipA</name>
    <name evidence="1" type="ORF">OXU80_12150</name>
</gene>
<sequence length="327" mass="35999">MVTVLDNRAQAGAAPRPRHPEKANRPDTEVLPKPDWIRVKAPVSKGYFETREIVKENRLVTVCEEAGCPNIGGCWEKKHATFMIMGGICTRACAFCNVATGLPNALDEDEPASVGRAVAKMGLSHVVITSVDRDDLADGGAEHFARTIRAIRAAAPNTTIEILTPDFLRKPGALEVVVAAKPDVFNHNLETVPSKYLKVRPGARYFHSIRLLQRVKELDPTIFTKSGIMVGLGEERNEVLQLMDDLRTADVDFMTIGQYLQPTRKHHAVMRYVPPEEFESFKTIGLTKGFLVVASSPLTRSSHHAGEDFERLKAARLARSAPAIAAE</sequence>
<dbReference type="Proteomes" id="UP001163223">
    <property type="component" value="Chromosome"/>
</dbReference>
<proteinExistence type="predicted"/>
<evidence type="ECO:0000313" key="2">
    <source>
        <dbReference type="Proteomes" id="UP001163223"/>
    </source>
</evidence>
<organism evidence="1 2">
    <name type="scientific">Antarcticirhabdus aurantiaca</name>
    <dbReference type="NCBI Taxonomy" id="2606717"/>
    <lineage>
        <taxon>Bacteria</taxon>
        <taxon>Pseudomonadati</taxon>
        <taxon>Pseudomonadota</taxon>
        <taxon>Alphaproteobacteria</taxon>
        <taxon>Hyphomicrobiales</taxon>
        <taxon>Aurantimonadaceae</taxon>
        <taxon>Antarcticirhabdus</taxon>
    </lineage>
</organism>
<keyword evidence="2" id="KW-1185">Reference proteome</keyword>
<dbReference type="EMBL" id="CP113520">
    <property type="protein sequence ID" value="WAJ30904.1"/>
    <property type="molecule type" value="Genomic_DNA"/>
</dbReference>
<accession>A0ACD4NWG5</accession>
<protein>
    <submittedName>
        <fullName evidence="1">Lipoyl synthase</fullName>
        <ecNumber evidence="1">2.8.1.8</ecNumber>
    </submittedName>
</protein>